<dbReference type="Pfam" id="PF12769">
    <property type="entry name" value="PNTB_4TM"/>
    <property type="match status" value="1"/>
</dbReference>
<evidence type="ECO:0000313" key="19">
    <source>
        <dbReference type="Proteomes" id="UP001561046"/>
    </source>
</evidence>
<dbReference type="Pfam" id="PF05222">
    <property type="entry name" value="AlaDh_PNT_N"/>
    <property type="match status" value="1"/>
</dbReference>
<evidence type="ECO:0000313" key="18">
    <source>
        <dbReference type="EMBL" id="MEX8192750.1"/>
    </source>
</evidence>
<comment type="subcellular location">
    <subcellularLocation>
        <location evidence="2">Cell inner membrane</location>
        <topology evidence="2">Multi-pass membrane protein</topology>
    </subcellularLocation>
</comment>
<dbReference type="SUPFAM" id="SSF52283">
    <property type="entry name" value="Formate/glycerate dehydrogenase catalytic domain-like"/>
    <property type="match status" value="1"/>
</dbReference>
<keyword evidence="9 15" id="KW-1133">Transmembrane helix</keyword>
<evidence type="ECO:0000256" key="5">
    <source>
        <dbReference type="ARBA" id="ARBA00022692"/>
    </source>
</evidence>
<dbReference type="Gene3D" id="3.40.50.720">
    <property type="entry name" value="NAD(P)-binding Rossmann-like Domain"/>
    <property type="match status" value="2"/>
</dbReference>
<comment type="caution">
    <text evidence="18">The sequence shown here is derived from an EMBL/GenBank/DDBJ whole genome shotgun (WGS) entry which is preliminary data.</text>
</comment>
<comment type="function">
    <text evidence="1 13">The transhydrogenation between NADH and NADP is coupled to respiration and ATP hydrolysis and functions as a proton pump across the membrane.</text>
</comment>
<dbReference type="SUPFAM" id="SSF51735">
    <property type="entry name" value="NAD(P)-binding Rossmann-fold domains"/>
    <property type="match status" value="1"/>
</dbReference>
<evidence type="ECO:0000256" key="8">
    <source>
        <dbReference type="ARBA" id="ARBA00022967"/>
    </source>
</evidence>
<evidence type="ECO:0000256" key="3">
    <source>
        <dbReference type="ARBA" id="ARBA00022475"/>
    </source>
</evidence>
<evidence type="ECO:0000256" key="13">
    <source>
        <dbReference type="PIRNR" id="PIRNR000203"/>
    </source>
</evidence>
<dbReference type="EMBL" id="JBFYGN010000007">
    <property type="protein sequence ID" value="MEX8192750.1"/>
    <property type="molecule type" value="Genomic_DNA"/>
</dbReference>
<evidence type="ECO:0000256" key="10">
    <source>
        <dbReference type="ARBA" id="ARBA00023027"/>
    </source>
</evidence>
<evidence type="ECO:0000256" key="11">
    <source>
        <dbReference type="ARBA" id="ARBA00023136"/>
    </source>
</evidence>
<dbReference type="NCBIfam" id="TIGR00561">
    <property type="entry name" value="pntA"/>
    <property type="match status" value="1"/>
</dbReference>
<evidence type="ECO:0000256" key="4">
    <source>
        <dbReference type="ARBA" id="ARBA00022519"/>
    </source>
</evidence>
<feature type="transmembrane region" description="Helical" evidence="15">
    <location>
        <begin position="518"/>
        <end position="540"/>
    </location>
</feature>
<evidence type="ECO:0000256" key="15">
    <source>
        <dbReference type="SAM" id="Phobius"/>
    </source>
</evidence>
<evidence type="ECO:0000256" key="12">
    <source>
        <dbReference type="ARBA" id="ARBA00048202"/>
    </source>
</evidence>
<dbReference type="CDD" id="cd05304">
    <property type="entry name" value="Rubrum_tdh"/>
    <property type="match status" value="1"/>
</dbReference>
<protein>
    <recommendedName>
        <fullName evidence="13">NAD(P) transhydrogenase subunit alpha</fullName>
        <ecNumber evidence="13">7.1.1.1</ecNumber>
    </recommendedName>
</protein>
<keyword evidence="7 13" id="KW-0521">NADP</keyword>
<comment type="similarity">
    <text evidence="13">Belongs to the AlaDH/PNT family.</text>
</comment>
<evidence type="ECO:0000256" key="14">
    <source>
        <dbReference type="SAM" id="MobiDB-lite"/>
    </source>
</evidence>
<dbReference type="InterPro" id="IPR007698">
    <property type="entry name" value="AlaDH/PNT_NAD(H)-bd"/>
</dbReference>
<keyword evidence="11 15" id="KW-0472">Membrane</keyword>
<keyword evidence="5 15" id="KW-0812">Transmembrane</keyword>
<evidence type="ECO:0000256" key="7">
    <source>
        <dbReference type="ARBA" id="ARBA00022857"/>
    </source>
</evidence>
<evidence type="ECO:0000259" key="16">
    <source>
        <dbReference type="SMART" id="SM01002"/>
    </source>
</evidence>
<dbReference type="InterPro" id="IPR007886">
    <property type="entry name" value="AlaDH/PNT_N"/>
</dbReference>
<feature type="compositionally biased region" description="Low complexity" evidence="14">
    <location>
        <begin position="401"/>
        <end position="413"/>
    </location>
</feature>
<dbReference type="InterPro" id="IPR036291">
    <property type="entry name" value="NAD(P)-bd_dom_sf"/>
</dbReference>
<accession>A0ABV3ZTN1</accession>
<keyword evidence="19" id="KW-1185">Reference proteome</keyword>
<evidence type="ECO:0000256" key="2">
    <source>
        <dbReference type="ARBA" id="ARBA00004429"/>
    </source>
</evidence>
<dbReference type="Pfam" id="PF01262">
    <property type="entry name" value="AlaDh_PNT_C"/>
    <property type="match status" value="1"/>
</dbReference>
<feature type="domain" description="Alanine dehydrogenase/pyridine nucleotide transhydrogenase N-terminal" evidence="17">
    <location>
        <begin position="28"/>
        <end position="164"/>
    </location>
</feature>
<keyword evidence="4" id="KW-0997">Cell inner membrane</keyword>
<keyword evidence="6 13" id="KW-0547">Nucleotide-binding</keyword>
<reference evidence="18 19" key="1">
    <citation type="journal article" date="2013" name="Int. J. Syst. Evol. Microbiol.">
        <title>Comamonas guangdongensis sp. nov., isolated from subterranean forest sediment, and emended description of the genus Comamonas.</title>
        <authorList>
            <person name="Zhang J."/>
            <person name="Wang Y."/>
            <person name="Zhou S."/>
            <person name="Wu C."/>
            <person name="He J."/>
            <person name="Li F."/>
        </authorList>
    </citation>
    <scope>NUCLEOTIDE SEQUENCE [LARGE SCALE GENOMIC DNA]</scope>
    <source>
        <strain evidence="18 19">CCTCC AB2011133</strain>
    </source>
</reference>
<dbReference type="EC" id="7.1.1.1" evidence="13"/>
<keyword evidence="10 13" id="KW-0520">NAD</keyword>
<feature type="transmembrane region" description="Helical" evidence="15">
    <location>
        <begin position="454"/>
        <end position="475"/>
    </location>
</feature>
<feature type="transmembrane region" description="Helical" evidence="15">
    <location>
        <begin position="487"/>
        <end position="506"/>
    </location>
</feature>
<feature type="region of interest" description="Disordered" evidence="14">
    <location>
        <begin position="399"/>
        <end position="426"/>
    </location>
</feature>
<dbReference type="Proteomes" id="UP001561046">
    <property type="component" value="Unassembled WGS sequence"/>
</dbReference>
<organism evidence="18 19">
    <name type="scientific">Comamonas guangdongensis</name>
    <dbReference type="NCBI Taxonomy" id="510515"/>
    <lineage>
        <taxon>Bacteria</taxon>
        <taxon>Pseudomonadati</taxon>
        <taxon>Pseudomonadota</taxon>
        <taxon>Betaproteobacteria</taxon>
        <taxon>Burkholderiales</taxon>
        <taxon>Comamonadaceae</taxon>
        <taxon>Comamonas</taxon>
    </lineage>
</organism>
<sequence length="550" mass="57444">MSSPSNPPAQHGDAQRSEAQRGDAQCIGIPRETFALEKRVATVPEVVEKLVKLGFRVAIEAGAGAAANFSDDAYRAAGAEVLPDAAALWAAADIVFKVRPPTVEEVALMRAGQTLIDFIWPAQNPELMQQLAAKKVTVLAIDCLPRTLSRAQKMDALTSMAGVSGYRAVIEAANAFGRYFNGQITAAGKVPPAKVFIAGAGVAGLSAIGTAAGLGAIVRANDTRAEVADQVTSLGGEFVKVDYEEEGSGGGGYAKVMSEGFQAAQRQMYAQQAGEVDIIITTALIPGKPAPKLITAEMVQSMKPGSVIVDMAAEQGGNCELTQPGEAVVRHGVTIIGYTDLASRLAKQSSTLYATNLLRLCEELCKAKDGRAVVNMEDDAIRGLTVVKDGAITWPAPPLAQAPKPAAKPAAAPVEQKKSGHGHGSAGPLPARTLAILFAVAALAFWFIGAYAPAAFLGHFTVFVLACFIGYMVVWNVTPALHTPLMSVTNAISSIIAIGALVQIAPPDGAAGGRPDELIRWLAFAALVLTAVNMFGGFAVTRRMLAMFRK</sequence>
<dbReference type="RefSeq" id="WP_369337954.1">
    <property type="nucleotide sequence ID" value="NZ_JBFYGN010000007.1"/>
</dbReference>
<dbReference type="NCBIfam" id="NF006942">
    <property type="entry name" value="PRK09424.1"/>
    <property type="match status" value="1"/>
</dbReference>
<keyword evidence="3" id="KW-1003">Cell membrane</keyword>
<dbReference type="PIRSF" id="PIRSF000203">
    <property type="entry name" value="NADP_transhydrogenase_alpha"/>
    <property type="match status" value="1"/>
</dbReference>
<dbReference type="SMART" id="SM01003">
    <property type="entry name" value="AlaDh_PNT_N"/>
    <property type="match status" value="1"/>
</dbReference>
<evidence type="ECO:0000259" key="17">
    <source>
        <dbReference type="SMART" id="SM01003"/>
    </source>
</evidence>
<evidence type="ECO:0000256" key="9">
    <source>
        <dbReference type="ARBA" id="ARBA00022989"/>
    </source>
</evidence>
<dbReference type="SMART" id="SM01002">
    <property type="entry name" value="AlaDh_PNT_C"/>
    <property type="match status" value="1"/>
</dbReference>
<feature type="region of interest" description="Disordered" evidence="14">
    <location>
        <begin position="1"/>
        <end position="22"/>
    </location>
</feature>
<evidence type="ECO:0000256" key="1">
    <source>
        <dbReference type="ARBA" id="ARBA00003943"/>
    </source>
</evidence>
<evidence type="ECO:0000256" key="6">
    <source>
        <dbReference type="ARBA" id="ARBA00022741"/>
    </source>
</evidence>
<gene>
    <name evidence="18" type="ORF">AB6724_07840</name>
</gene>
<feature type="domain" description="Alanine dehydrogenase/pyridine nucleotide transhydrogenase NAD(H)-binding" evidence="16">
    <location>
        <begin position="173"/>
        <end position="337"/>
    </location>
</feature>
<dbReference type="InterPro" id="IPR024605">
    <property type="entry name" value="NADP_transhyd_a_C"/>
</dbReference>
<feature type="transmembrane region" description="Helical" evidence="15">
    <location>
        <begin position="429"/>
        <end position="448"/>
    </location>
</feature>
<keyword evidence="8 13" id="KW-1278">Translocase</keyword>
<dbReference type="InterPro" id="IPR026255">
    <property type="entry name" value="NADP_transhyd_a"/>
</dbReference>
<proteinExistence type="inferred from homology"/>
<dbReference type="PANTHER" id="PTHR10160">
    <property type="entry name" value="NAD(P) TRANSHYDROGENASE"/>
    <property type="match status" value="1"/>
</dbReference>
<name>A0ABV3ZTN1_9BURK</name>
<comment type="catalytic activity">
    <reaction evidence="12 13">
        <text>NAD(+) + NADPH + H(+)(in) = NADH + NADP(+) + H(+)(out)</text>
        <dbReference type="Rhea" id="RHEA:47992"/>
        <dbReference type="ChEBI" id="CHEBI:15378"/>
        <dbReference type="ChEBI" id="CHEBI:57540"/>
        <dbReference type="ChEBI" id="CHEBI:57783"/>
        <dbReference type="ChEBI" id="CHEBI:57945"/>
        <dbReference type="ChEBI" id="CHEBI:58349"/>
        <dbReference type="EC" id="7.1.1.1"/>
    </reaction>
</comment>
<dbReference type="PANTHER" id="PTHR10160:SF19">
    <property type="entry name" value="PROTON-TRANSLOCATING NAD(P)(+) TRANSHYDROGENASE"/>
    <property type="match status" value="1"/>
</dbReference>